<evidence type="ECO:0000256" key="1">
    <source>
        <dbReference type="ARBA" id="ARBA00022679"/>
    </source>
</evidence>
<evidence type="ECO:0008006" key="5">
    <source>
        <dbReference type="Google" id="ProtNLM"/>
    </source>
</evidence>
<dbReference type="PANTHER" id="PTHR43626:SF4">
    <property type="entry name" value="GCN5-RELATED N-ACETYLTRANSFERASE 2, CHLOROPLASTIC"/>
    <property type="match status" value="1"/>
</dbReference>
<feature type="region of interest" description="Disordered" evidence="3">
    <location>
        <begin position="1"/>
        <end position="23"/>
    </location>
</feature>
<proteinExistence type="predicted"/>
<reference evidence="4" key="2">
    <citation type="journal article" date="2008" name="Curr. Biol.">
        <title>Chromatophore genome sequence of Paulinella sheds light on acquisition of photosynthesis by eukaryotes.</title>
        <authorList>
            <person name="Nowack E.C.M."/>
            <person name="Melkonian M."/>
            <person name="Gloeckner G."/>
        </authorList>
    </citation>
    <scope>NUCLEOTIDE SEQUENCE [LARGE SCALE GENOMIC DNA]</scope>
</reference>
<reference evidence="4" key="1">
    <citation type="submission" date="2007-08" db="EMBL/GenBank/DDBJ databases">
        <authorList>
            <person name="Gloeckner G."/>
            <person name="Nowack E."/>
            <person name="Melkonian M."/>
        </authorList>
    </citation>
    <scope>NUCLEOTIDE SEQUENCE</scope>
</reference>
<dbReference type="GO" id="GO:0005737">
    <property type="term" value="C:cytoplasm"/>
    <property type="evidence" value="ECO:0007669"/>
    <property type="project" value="TreeGrafter"/>
</dbReference>
<dbReference type="AlphaFoldDB" id="B1X519"/>
<dbReference type="GO" id="GO:0008080">
    <property type="term" value="F:N-acetyltransferase activity"/>
    <property type="evidence" value="ECO:0007669"/>
    <property type="project" value="InterPro"/>
</dbReference>
<geneLocation type="organellar chromatophore" evidence="4"/>
<keyword evidence="2" id="KW-0012">Acyltransferase</keyword>
<protein>
    <recommendedName>
        <fullName evidence="5">GNAT family acetyltransferase</fullName>
    </recommendedName>
</protein>
<evidence type="ECO:0000256" key="3">
    <source>
        <dbReference type="SAM" id="MobiDB-lite"/>
    </source>
</evidence>
<dbReference type="PANTHER" id="PTHR43626">
    <property type="entry name" value="ACYL-COA N-ACYLTRANSFERASE"/>
    <property type="match status" value="1"/>
</dbReference>
<dbReference type="Gene3D" id="3.40.630.30">
    <property type="match status" value="1"/>
</dbReference>
<dbReference type="InterPro" id="IPR045039">
    <property type="entry name" value="NSI-like"/>
</dbReference>
<keyword evidence="1" id="KW-0808">Transferase</keyword>
<feature type="compositionally biased region" description="Polar residues" evidence="3">
    <location>
        <begin position="1"/>
        <end position="13"/>
    </location>
</feature>
<evidence type="ECO:0000256" key="2">
    <source>
        <dbReference type="ARBA" id="ARBA00023315"/>
    </source>
</evidence>
<dbReference type="GeneID" id="6482038"/>
<keyword evidence="4" id="KW-0934">Plastid</keyword>
<gene>
    <name evidence="4" type="ordered locus">PCC_0610</name>
</gene>
<organism evidence="4">
    <name type="scientific">Paulinella chromatophora</name>
    <dbReference type="NCBI Taxonomy" id="39717"/>
    <lineage>
        <taxon>Eukaryota</taxon>
        <taxon>Sar</taxon>
        <taxon>Rhizaria</taxon>
        <taxon>Cercozoa</taxon>
        <taxon>Imbricatea</taxon>
        <taxon>Silicofilosea</taxon>
        <taxon>Euglyphida</taxon>
        <taxon>Paulinellidae</taxon>
        <taxon>Paulinella</taxon>
    </lineage>
</organism>
<sequence>MNLFSFPNQSPSSRLPRGYTISSAPPPEATELNSLLVECGEDSHSHALLHKALINSLWHISVRDESNKLVGFVRATSDKALNTNLWDLVSLPHSDHSELVLETIIEQALHRLKKELPTCSISLAALPEALVVLKRLGFVIDPDGIRAMSIILQKK</sequence>
<evidence type="ECO:0000313" key="4">
    <source>
        <dbReference type="EMBL" id="ACB43038.1"/>
    </source>
</evidence>
<dbReference type="EMBL" id="CP000815">
    <property type="protein sequence ID" value="ACB43038.1"/>
    <property type="molecule type" value="Genomic_DNA"/>
</dbReference>
<name>B1X519_PAUCH</name>
<accession>B1X519</accession>
<dbReference type="RefSeq" id="YP_002049248.1">
    <property type="nucleotide sequence ID" value="NC_011087.1"/>
</dbReference>